<evidence type="ECO:0000313" key="2">
    <source>
        <dbReference type="EMBL" id="KFI97570.1"/>
    </source>
</evidence>
<evidence type="ECO:0000259" key="1">
    <source>
        <dbReference type="Pfam" id="PF03551"/>
    </source>
</evidence>
<dbReference type="eggNOG" id="COG1695">
    <property type="taxonomic scope" value="Bacteria"/>
</dbReference>
<dbReference type="InterPro" id="IPR005149">
    <property type="entry name" value="Tscrpt_reg_PadR_N"/>
</dbReference>
<dbReference type="EMBL" id="JGZP01000012">
    <property type="protein sequence ID" value="KFI97570.1"/>
    <property type="molecule type" value="Genomic_DNA"/>
</dbReference>
<dbReference type="AlphaFoldDB" id="A0A087DPX0"/>
<accession>A0A087DPX0</accession>
<dbReference type="InterPro" id="IPR036388">
    <property type="entry name" value="WH-like_DNA-bd_sf"/>
</dbReference>
<dbReference type="PANTHER" id="PTHR33169:SF26">
    <property type="entry name" value="CONSERVED PROTEIN"/>
    <property type="match status" value="1"/>
</dbReference>
<dbReference type="STRING" id="762211.BSTEL_3000"/>
<dbReference type="OrthoDB" id="2374094at2"/>
<proteinExistence type="predicted"/>
<reference evidence="2 3" key="1">
    <citation type="submission" date="2014-03" db="EMBL/GenBank/DDBJ databases">
        <title>Genomics of Bifidobacteria.</title>
        <authorList>
            <person name="Ventura M."/>
            <person name="Milani C."/>
            <person name="Lugli G.A."/>
        </authorList>
    </citation>
    <scope>NUCLEOTIDE SEQUENCE [LARGE SCALE GENOMIC DNA]</scope>
    <source>
        <strain evidence="2 3">DSM 23968</strain>
    </source>
</reference>
<organism evidence="2 3">
    <name type="scientific">Bifidobacterium stellenboschense</name>
    <dbReference type="NCBI Taxonomy" id="762211"/>
    <lineage>
        <taxon>Bacteria</taxon>
        <taxon>Bacillati</taxon>
        <taxon>Actinomycetota</taxon>
        <taxon>Actinomycetes</taxon>
        <taxon>Bifidobacteriales</taxon>
        <taxon>Bifidobacteriaceae</taxon>
        <taxon>Bifidobacterium</taxon>
    </lineage>
</organism>
<evidence type="ECO:0000313" key="3">
    <source>
        <dbReference type="Proteomes" id="UP000029004"/>
    </source>
</evidence>
<dbReference type="Pfam" id="PF03551">
    <property type="entry name" value="PadR"/>
    <property type="match status" value="1"/>
</dbReference>
<name>A0A087DPX0_9BIFI</name>
<dbReference type="SUPFAM" id="SSF46785">
    <property type="entry name" value="Winged helix' DNA-binding domain"/>
    <property type="match status" value="1"/>
</dbReference>
<gene>
    <name evidence="2" type="ORF">BSTEL_3000</name>
</gene>
<protein>
    <submittedName>
        <fullName evidence="2">Diguanylate cyclase, missing stop codon</fullName>
    </submittedName>
</protein>
<dbReference type="InterPro" id="IPR036390">
    <property type="entry name" value="WH_DNA-bd_sf"/>
</dbReference>
<dbReference type="PANTHER" id="PTHR33169">
    <property type="entry name" value="PADR-FAMILY TRANSCRIPTIONAL REGULATOR"/>
    <property type="match status" value="1"/>
</dbReference>
<feature type="domain" description="Transcription regulator PadR N-terminal" evidence="1">
    <location>
        <begin position="8"/>
        <end position="79"/>
    </location>
</feature>
<dbReference type="InterPro" id="IPR052509">
    <property type="entry name" value="Metal_resp_DNA-bind_regulator"/>
</dbReference>
<comment type="caution">
    <text evidence="2">The sequence shown here is derived from an EMBL/GenBank/DDBJ whole genome shotgun (WGS) entry which is preliminary data.</text>
</comment>
<dbReference type="Gene3D" id="1.10.10.10">
    <property type="entry name" value="Winged helix-like DNA-binding domain superfamily/Winged helix DNA-binding domain"/>
    <property type="match status" value="1"/>
</dbReference>
<keyword evidence="3" id="KW-1185">Reference proteome</keyword>
<dbReference type="Proteomes" id="UP000029004">
    <property type="component" value="Unassembled WGS sequence"/>
</dbReference>
<sequence length="236" mass="25457">MSLIEMMILGFLSEKTMCGYELRKKMEQLQGDMRRFSDGAIYPATGRLAKAGLISEQTDVRDGRQRHLFTLEPAGREALVEALKTADGFILTDFNRWRVVLTFLSVVPDKADRDAVLRRRYDLLSGGDVHFFYCDAGSGPASTVLRPAASMNAATDFLAASSSEASWTTVGAPSLTPVARVAAKVVLKPLTTLDWGSLPASHSAADFAPSGSARSKVVKSIGLDTSTMVLPANWPA</sequence>